<evidence type="ECO:0000313" key="2">
    <source>
        <dbReference type="Proteomes" id="UP001186974"/>
    </source>
</evidence>
<keyword evidence="2" id="KW-1185">Reference proteome</keyword>
<dbReference type="EMBL" id="JAWDJW010001471">
    <property type="protein sequence ID" value="KAK3078976.1"/>
    <property type="molecule type" value="Genomic_DNA"/>
</dbReference>
<dbReference type="Proteomes" id="UP001186974">
    <property type="component" value="Unassembled WGS sequence"/>
</dbReference>
<comment type="caution">
    <text evidence="1">The sequence shown here is derived from an EMBL/GenBank/DDBJ whole genome shotgun (WGS) entry which is preliminary data.</text>
</comment>
<organism evidence="1 2">
    <name type="scientific">Coniosporium uncinatum</name>
    <dbReference type="NCBI Taxonomy" id="93489"/>
    <lineage>
        <taxon>Eukaryota</taxon>
        <taxon>Fungi</taxon>
        <taxon>Dikarya</taxon>
        <taxon>Ascomycota</taxon>
        <taxon>Pezizomycotina</taxon>
        <taxon>Dothideomycetes</taxon>
        <taxon>Dothideomycetes incertae sedis</taxon>
        <taxon>Coniosporium</taxon>
    </lineage>
</organism>
<sequence length="375" mass="40237">MHFYTVTFSRVSNASSDGHNRGMRATVAQCRSLCRPRRSSHPSIACLHPPSFSAGPPWSTWRKTASAPGLQARGLSTHLPIRDATTQQSRTANDFDTTIFALSTAPGRAAIAIVRISGPACAEICHALTKSAPPPKARYATLRTLYHPATHEILDPSALLLSFPGPASFTGEDILELHIHGGPAVIKAVLAAIPQCLSPSRPPSTHRHGSSSSTTRQSIRYAHPGEFTLRAFHSARLSLPEIEALSATLSAETEQQRRIAVRGSSHNHTSSSSSSSSSSLTATYEEWRALLLAARGEMEALIDFSEDQHFDESPRALCASVARQVHLLRRKMQAVRQNAVKGELLRSGISVALLGAPNAGKSSLLNCVVGREAAI</sequence>
<protein>
    <submittedName>
        <fullName evidence="1">Uncharacterized protein</fullName>
    </submittedName>
</protein>
<gene>
    <name evidence="1" type="ORF">LTS18_006070</name>
</gene>
<reference evidence="1" key="1">
    <citation type="submission" date="2024-09" db="EMBL/GenBank/DDBJ databases">
        <title>Black Yeasts Isolated from many extreme environments.</title>
        <authorList>
            <person name="Coleine C."/>
            <person name="Stajich J.E."/>
            <person name="Selbmann L."/>
        </authorList>
    </citation>
    <scope>NUCLEOTIDE SEQUENCE</scope>
    <source>
        <strain evidence="1">CCFEE 5737</strain>
    </source>
</reference>
<accession>A0ACC3DQS6</accession>
<feature type="non-terminal residue" evidence="1">
    <location>
        <position position="375"/>
    </location>
</feature>
<proteinExistence type="predicted"/>
<name>A0ACC3DQS6_9PEZI</name>
<evidence type="ECO:0000313" key="1">
    <source>
        <dbReference type="EMBL" id="KAK3078976.1"/>
    </source>
</evidence>